<accession>A0AAD8K5A5</accession>
<evidence type="ECO:0000313" key="1">
    <source>
        <dbReference type="EMBL" id="KAK1416649.1"/>
    </source>
</evidence>
<gene>
    <name evidence="1" type="ORF">QVD17_25764</name>
</gene>
<name>A0AAD8K5A5_TARER</name>
<dbReference type="AlphaFoldDB" id="A0AAD8K5A5"/>
<protein>
    <submittedName>
        <fullName evidence="1">Uncharacterized protein</fullName>
    </submittedName>
</protein>
<comment type="caution">
    <text evidence="1">The sequence shown here is derived from an EMBL/GenBank/DDBJ whole genome shotgun (WGS) entry which is preliminary data.</text>
</comment>
<reference evidence="1" key="1">
    <citation type="journal article" date="2023" name="bioRxiv">
        <title>Improved chromosome-level genome assembly for marigold (Tagetes erecta).</title>
        <authorList>
            <person name="Jiang F."/>
            <person name="Yuan L."/>
            <person name="Wang S."/>
            <person name="Wang H."/>
            <person name="Xu D."/>
            <person name="Wang A."/>
            <person name="Fan W."/>
        </authorList>
    </citation>
    <scope>NUCLEOTIDE SEQUENCE</scope>
    <source>
        <strain evidence="1">WSJ</strain>
        <tissue evidence="1">Leaf</tissue>
    </source>
</reference>
<dbReference type="EMBL" id="JAUHHV010000007">
    <property type="protein sequence ID" value="KAK1416649.1"/>
    <property type="molecule type" value="Genomic_DNA"/>
</dbReference>
<evidence type="ECO:0000313" key="2">
    <source>
        <dbReference type="Proteomes" id="UP001229421"/>
    </source>
</evidence>
<sequence length="98" mass="11482">MLMDFSLDAYSFLFCRKKIWMLTLSTIYVRIDCHMAKKDSRLQRNKNKQLLYTKAPKVAKTNASFHFTGNCYASWPFGVISRLSVLFRTNNTLFAKDL</sequence>
<organism evidence="1 2">
    <name type="scientific">Tagetes erecta</name>
    <name type="common">African marigold</name>
    <dbReference type="NCBI Taxonomy" id="13708"/>
    <lineage>
        <taxon>Eukaryota</taxon>
        <taxon>Viridiplantae</taxon>
        <taxon>Streptophyta</taxon>
        <taxon>Embryophyta</taxon>
        <taxon>Tracheophyta</taxon>
        <taxon>Spermatophyta</taxon>
        <taxon>Magnoliopsida</taxon>
        <taxon>eudicotyledons</taxon>
        <taxon>Gunneridae</taxon>
        <taxon>Pentapetalae</taxon>
        <taxon>asterids</taxon>
        <taxon>campanulids</taxon>
        <taxon>Asterales</taxon>
        <taxon>Asteraceae</taxon>
        <taxon>Asteroideae</taxon>
        <taxon>Heliantheae alliance</taxon>
        <taxon>Tageteae</taxon>
        <taxon>Tagetes</taxon>
    </lineage>
</organism>
<dbReference type="Proteomes" id="UP001229421">
    <property type="component" value="Unassembled WGS sequence"/>
</dbReference>
<proteinExistence type="predicted"/>
<keyword evidence="2" id="KW-1185">Reference proteome</keyword>